<keyword evidence="7" id="KW-0482">Metalloprotease</keyword>
<sequence>MDDSEINIAEAEKAPLIPNEQPPPTNDTEDAPVNTTTPNENENTANTPTTPVSNTPTSLTSRQNQRRRRNNKNINGIELILLLVILFLSIYICIFGVISPNSKDEKEKEEVCLRPECIITSARILSSMDASADPCTDFYQFTCGNWMNENVIPDDKTRISTFDSIFKKNINVLRNALEGDYKPNEKFDEEHQNYDKQTFQQLKNIYNTCIDTNSIDEKGKEPLVKLLSDLNINEEGVNYKNTDKFTELIVKLHNYAGHALFDMAVSADQKNPDINVIYIGQSGLGLPSKEYYEEEDIIKVYKETIKDMFANIFDDQKERDFERISNLIIEFEKKLAEVTIPSQDMQDPSATYNENNLRSLNEKYPYLNWRLYLEKRFSTYNINDIIKEDTLIVADAPKFFEGLNNIINEVDTETLIAYSEWNIIRVYGRYIKEDLQEPLKKLRKVLSGVKIDPPRSEYCIRVVDGIMGMAASKLFIDKAFAGDSKEAADKTIEYIKEAMSHRIPQMRWLDRQTRNLAIRKVFSLTDKIGYPEFVMNPKKVKEEYDGLKVDSEDFFNNIVYSNVFDIGKNLKDLQKPVDRTKWEMTPQTVNAYYNPPMNEIVFPAGILQTPFFNAKDPYYLNYGGIGAVVGHELTHAFDNNGRQYDSKGKLSNWWSNSTLEEFNKLAQCFIDQYESYYIEDKKGNKYYIKGKLTLGENLADNGGLSRAYEAWKISLNKDIELAKKHNEHLPGLSQYTFDQLFYISFGQIWCSKDRPESAIQRIRTDPHSPPKHRVNGAVRNSVHFAETFNCPQNSPMNPEEKCLIW</sequence>
<dbReference type="PANTHER" id="PTHR11733">
    <property type="entry name" value="ZINC METALLOPROTEASE FAMILY M13 NEPRILYSIN-RELATED"/>
    <property type="match status" value="1"/>
</dbReference>
<dbReference type="Pfam" id="PF01431">
    <property type="entry name" value="Peptidase_M13"/>
    <property type="match status" value="1"/>
</dbReference>
<name>A0A1Y1XG30_9FUNG</name>
<dbReference type="InterPro" id="IPR018497">
    <property type="entry name" value="Peptidase_M13_C"/>
</dbReference>
<feature type="region of interest" description="Disordered" evidence="8">
    <location>
        <begin position="1"/>
        <end position="68"/>
    </location>
</feature>
<evidence type="ECO:0000256" key="3">
    <source>
        <dbReference type="ARBA" id="ARBA00022670"/>
    </source>
</evidence>
<reference evidence="12 13" key="1">
    <citation type="submission" date="2016-08" db="EMBL/GenBank/DDBJ databases">
        <title>A Parts List for Fungal Cellulosomes Revealed by Comparative Genomics.</title>
        <authorList>
            <consortium name="DOE Joint Genome Institute"/>
            <person name="Haitjema C.H."/>
            <person name="Gilmore S.P."/>
            <person name="Henske J.K."/>
            <person name="Solomon K.V."/>
            <person name="De Groot R."/>
            <person name="Kuo A."/>
            <person name="Mondo S.J."/>
            <person name="Salamov A.A."/>
            <person name="Labutti K."/>
            <person name="Zhao Z."/>
            <person name="Chiniquy J."/>
            <person name="Barry K."/>
            <person name="Brewer H.M."/>
            <person name="Purvine S.O."/>
            <person name="Wright A.T."/>
            <person name="Boxma B."/>
            <person name="Van Alen T."/>
            <person name="Hackstein J.H."/>
            <person name="Baker S.E."/>
            <person name="Grigoriev I.V."/>
            <person name="O'Malley M.A."/>
        </authorList>
    </citation>
    <scope>NUCLEOTIDE SEQUENCE [LARGE SCALE GENOMIC DNA]</scope>
    <source>
        <strain evidence="12 13">S4</strain>
    </source>
</reference>
<comment type="caution">
    <text evidence="12">The sequence shown here is derived from an EMBL/GenBank/DDBJ whole genome shotgun (WGS) entry which is preliminary data.</text>
</comment>
<dbReference type="PRINTS" id="PR00786">
    <property type="entry name" value="NEPRILYSIN"/>
</dbReference>
<protein>
    <submittedName>
        <fullName evidence="12">Zincin</fullName>
    </submittedName>
</protein>
<reference evidence="12 13" key="2">
    <citation type="submission" date="2016-08" db="EMBL/GenBank/DDBJ databases">
        <title>Pervasive Adenine N6-methylation of Active Genes in Fungi.</title>
        <authorList>
            <consortium name="DOE Joint Genome Institute"/>
            <person name="Mondo S.J."/>
            <person name="Dannebaum R.O."/>
            <person name="Kuo R.C."/>
            <person name="Labutti K."/>
            <person name="Haridas S."/>
            <person name="Kuo A."/>
            <person name="Salamov A."/>
            <person name="Ahrendt S.R."/>
            <person name="Lipzen A."/>
            <person name="Sullivan W."/>
            <person name="Andreopoulos W.B."/>
            <person name="Clum A."/>
            <person name="Lindquist E."/>
            <person name="Daum C."/>
            <person name="Ramamoorthy G.K."/>
            <person name="Gryganskyi A."/>
            <person name="Culley D."/>
            <person name="Magnuson J.K."/>
            <person name="James T.Y."/>
            <person name="O'Malley M.A."/>
            <person name="Stajich J.E."/>
            <person name="Spatafora J.W."/>
            <person name="Visel A."/>
            <person name="Grigoriev I.V."/>
        </authorList>
    </citation>
    <scope>NUCLEOTIDE SEQUENCE [LARGE SCALE GENOMIC DNA]</scope>
    <source>
        <strain evidence="12 13">S4</strain>
    </source>
</reference>
<dbReference type="InterPro" id="IPR008753">
    <property type="entry name" value="Peptidase_M13_N"/>
</dbReference>
<evidence type="ECO:0000313" key="12">
    <source>
        <dbReference type="EMBL" id="ORX84366.1"/>
    </source>
</evidence>
<feature type="domain" description="Peptidase M13 N-terminal" evidence="11">
    <location>
        <begin position="134"/>
        <end position="531"/>
    </location>
</feature>
<keyword evidence="9" id="KW-0812">Transmembrane</keyword>
<keyword evidence="6" id="KW-0862">Zinc</keyword>
<evidence type="ECO:0000256" key="8">
    <source>
        <dbReference type="SAM" id="MobiDB-lite"/>
    </source>
</evidence>
<evidence type="ECO:0000256" key="9">
    <source>
        <dbReference type="SAM" id="Phobius"/>
    </source>
</evidence>
<dbReference type="CDD" id="cd08662">
    <property type="entry name" value="M13"/>
    <property type="match status" value="1"/>
</dbReference>
<keyword evidence="9" id="KW-1133">Transmembrane helix</keyword>
<evidence type="ECO:0000256" key="7">
    <source>
        <dbReference type="ARBA" id="ARBA00023049"/>
    </source>
</evidence>
<evidence type="ECO:0000256" key="4">
    <source>
        <dbReference type="ARBA" id="ARBA00022723"/>
    </source>
</evidence>
<keyword evidence="13" id="KW-1185">Reference proteome</keyword>
<dbReference type="PANTHER" id="PTHR11733:SF167">
    <property type="entry name" value="FI17812P1-RELATED"/>
    <property type="match status" value="1"/>
</dbReference>
<dbReference type="InterPro" id="IPR042089">
    <property type="entry name" value="Peptidase_M13_dom_2"/>
</dbReference>
<dbReference type="GO" id="GO:0004222">
    <property type="term" value="F:metalloendopeptidase activity"/>
    <property type="evidence" value="ECO:0007669"/>
    <property type="project" value="InterPro"/>
</dbReference>
<comment type="cofactor">
    <cofactor evidence="1">
        <name>Zn(2+)</name>
        <dbReference type="ChEBI" id="CHEBI:29105"/>
    </cofactor>
</comment>
<evidence type="ECO:0000259" key="10">
    <source>
        <dbReference type="Pfam" id="PF01431"/>
    </source>
</evidence>
<dbReference type="Gene3D" id="1.10.1380.10">
    <property type="entry name" value="Neutral endopeptidase , domain2"/>
    <property type="match status" value="1"/>
</dbReference>
<dbReference type="PROSITE" id="PS51885">
    <property type="entry name" value="NEPRILYSIN"/>
    <property type="match status" value="1"/>
</dbReference>
<dbReference type="Pfam" id="PF05649">
    <property type="entry name" value="Peptidase_M13_N"/>
    <property type="match status" value="1"/>
</dbReference>
<evidence type="ECO:0000256" key="2">
    <source>
        <dbReference type="ARBA" id="ARBA00007357"/>
    </source>
</evidence>
<proteinExistence type="inferred from homology"/>
<evidence type="ECO:0000259" key="11">
    <source>
        <dbReference type="Pfam" id="PF05649"/>
    </source>
</evidence>
<evidence type="ECO:0000256" key="5">
    <source>
        <dbReference type="ARBA" id="ARBA00022801"/>
    </source>
</evidence>
<evidence type="ECO:0000256" key="1">
    <source>
        <dbReference type="ARBA" id="ARBA00001947"/>
    </source>
</evidence>
<dbReference type="OrthoDB" id="6475849at2759"/>
<organism evidence="12 13">
    <name type="scientific">Anaeromyces robustus</name>
    <dbReference type="NCBI Taxonomy" id="1754192"/>
    <lineage>
        <taxon>Eukaryota</taxon>
        <taxon>Fungi</taxon>
        <taxon>Fungi incertae sedis</taxon>
        <taxon>Chytridiomycota</taxon>
        <taxon>Chytridiomycota incertae sedis</taxon>
        <taxon>Neocallimastigomycetes</taxon>
        <taxon>Neocallimastigales</taxon>
        <taxon>Neocallimastigaceae</taxon>
        <taxon>Anaeromyces</taxon>
    </lineage>
</organism>
<dbReference type="Gene3D" id="3.40.390.10">
    <property type="entry name" value="Collagenase (Catalytic Domain)"/>
    <property type="match status" value="1"/>
</dbReference>
<keyword evidence="5" id="KW-0378">Hydrolase</keyword>
<dbReference type="EMBL" id="MCFG01000053">
    <property type="protein sequence ID" value="ORX84366.1"/>
    <property type="molecule type" value="Genomic_DNA"/>
</dbReference>
<dbReference type="SUPFAM" id="SSF55486">
    <property type="entry name" value="Metalloproteases ('zincins'), catalytic domain"/>
    <property type="match status" value="1"/>
</dbReference>
<dbReference type="InterPro" id="IPR000718">
    <property type="entry name" value="Peptidase_M13"/>
</dbReference>
<gene>
    <name evidence="12" type="ORF">BCR32DRAFT_262582</name>
</gene>
<accession>A0A1Y1XG30</accession>
<keyword evidence="4" id="KW-0479">Metal-binding</keyword>
<feature type="compositionally biased region" description="Low complexity" evidence="8">
    <location>
        <begin position="31"/>
        <end position="63"/>
    </location>
</feature>
<feature type="transmembrane region" description="Helical" evidence="9">
    <location>
        <begin position="76"/>
        <end position="98"/>
    </location>
</feature>
<feature type="domain" description="Peptidase M13 C-terminal" evidence="10">
    <location>
        <begin position="590"/>
        <end position="802"/>
    </location>
</feature>
<dbReference type="GO" id="GO:0016485">
    <property type="term" value="P:protein processing"/>
    <property type="evidence" value="ECO:0007669"/>
    <property type="project" value="TreeGrafter"/>
</dbReference>
<dbReference type="Proteomes" id="UP000193944">
    <property type="component" value="Unassembled WGS sequence"/>
</dbReference>
<dbReference type="InterPro" id="IPR024079">
    <property type="entry name" value="MetalloPept_cat_dom_sf"/>
</dbReference>
<evidence type="ECO:0000256" key="6">
    <source>
        <dbReference type="ARBA" id="ARBA00022833"/>
    </source>
</evidence>
<evidence type="ECO:0000313" key="13">
    <source>
        <dbReference type="Proteomes" id="UP000193944"/>
    </source>
</evidence>
<keyword evidence="9" id="KW-0472">Membrane</keyword>
<dbReference type="AlphaFoldDB" id="A0A1Y1XG30"/>
<dbReference type="GO" id="GO:0046872">
    <property type="term" value="F:metal ion binding"/>
    <property type="evidence" value="ECO:0007669"/>
    <property type="project" value="UniProtKB-KW"/>
</dbReference>
<keyword evidence="3" id="KW-0645">Protease</keyword>
<comment type="similarity">
    <text evidence="2">Belongs to the peptidase M13 family.</text>
</comment>
<dbReference type="GO" id="GO:0005886">
    <property type="term" value="C:plasma membrane"/>
    <property type="evidence" value="ECO:0007669"/>
    <property type="project" value="TreeGrafter"/>
</dbReference>